<dbReference type="EMBL" id="MDYQ01000037">
    <property type="protein sequence ID" value="PRP85949.1"/>
    <property type="molecule type" value="Genomic_DNA"/>
</dbReference>
<reference evidence="4 5" key="1">
    <citation type="journal article" date="2018" name="Genome Biol. Evol.">
        <title>Multiple Roots of Fruiting Body Formation in Amoebozoa.</title>
        <authorList>
            <person name="Hillmann F."/>
            <person name="Forbes G."/>
            <person name="Novohradska S."/>
            <person name="Ferling I."/>
            <person name="Riege K."/>
            <person name="Groth M."/>
            <person name="Westermann M."/>
            <person name="Marz M."/>
            <person name="Spaller T."/>
            <person name="Winckler T."/>
            <person name="Schaap P."/>
            <person name="Glockner G."/>
        </authorList>
    </citation>
    <scope>NUCLEOTIDE SEQUENCE [LARGE SCALE GENOMIC DNA]</scope>
    <source>
        <strain evidence="4 5">Jena</strain>
    </source>
</reference>
<dbReference type="InterPro" id="IPR010286">
    <property type="entry name" value="METTL16/RlmF"/>
</dbReference>
<dbReference type="CDD" id="cd02440">
    <property type="entry name" value="AdoMet_MTases"/>
    <property type="match status" value="1"/>
</dbReference>
<dbReference type="GO" id="GO:0008168">
    <property type="term" value="F:methyltransferase activity"/>
    <property type="evidence" value="ECO:0007669"/>
    <property type="project" value="UniProtKB-KW"/>
</dbReference>
<dbReference type="STRING" id="1890364.A0A2P6NPR9"/>
<dbReference type="Proteomes" id="UP000241769">
    <property type="component" value="Unassembled WGS sequence"/>
</dbReference>
<dbReference type="InterPro" id="IPR029063">
    <property type="entry name" value="SAM-dependent_MTases_sf"/>
</dbReference>
<feature type="compositionally biased region" description="Basic and acidic residues" evidence="3">
    <location>
        <begin position="19"/>
        <end position="36"/>
    </location>
</feature>
<comment type="caution">
    <text evidence="4">The sequence shown here is derived from an EMBL/GenBank/DDBJ whole genome shotgun (WGS) entry which is preliminary data.</text>
</comment>
<dbReference type="InParanoid" id="A0A2P6NPR9"/>
<dbReference type="FunCoup" id="A0A2P6NPR9">
    <property type="interactions" value="673"/>
</dbReference>
<dbReference type="SUPFAM" id="SSF53335">
    <property type="entry name" value="S-adenosyl-L-methionine-dependent methyltransferases"/>
    <property type="match status" value="1"/>
</dbReference>
<dbReference type="AlphaFoldDB" id="A0A2P6NPR9"/>
<gene>
    <name evidence="4" type="ORF">PROFUN_06071</name>
</gene>
<keyword evidence="2 4" id="KW-0808">Transferase</keyword>
<evidence type="ECO:0000256" key="3">
    <source>
        <dbReference type="SAM" id="MobiDB-lite"/>
    </source>
</evidence>
<keyword evidence="5" id="KW-1185">Reference proteome</keyword>
<name>A0A2P6NPR9_9EUKA</name>
<proteinExistence type="predicted"/>
<organism evidence="4 5">
    <name type="scientific">Planoprotostelium fungivorum</name>
    <dbReference type="NCBI Taxonomy" id="1890364"/>
    <lineage>
        <taxon>Eukaryota</taxon>
        <taxon>Amoebozoa</taxon>
        <taxon>Evosea</taxon>
        <taxon>Variosea</taxon>
        <taxon>Cavosteliida</taxon>
        <taxon>Cavosteliaceae</taxon>
        <taxon>Planoprotostelium</taxon>
    </lineage>
</organism>
<keyword evidence="1 4" id="KW-0489">Methyltransferase</keyword>
<dbReference type="GO" id="GO:0070475">
    <property type="term" value="P:rRNA base methylation"/>
    <property type="evidence" value="ECO:0007669"/>
    <property type="project" value="TreeGrafter"/>
</dbReference>
<dbReference type="PANTHER" id="PTHR13393:SF0">
    <property type="entry name" value="RNA N6-ADENOSINE-METHYLTRANSFERASE METTL16"/>
    <property type="match status" value="1"/>
</dbReference>
<evidence type="ECO:0000256" key="1">
    <source>
        <dbReference type="ARBA" id="ARBA00022603"/>
    </source>
</evidence>
<evidence type="ECO:0000313" key="5">
    <source>
        <dbReference type="Proteomes" id="UP000241769"/>
    </source>
</evidence>
<dbReference type="OrthoDB" id="514248at2759"/>
<dbReference type="PANTHER" id="PTHR13393">
    <property type="entry name" value="SAM-DEPENDENT METHYLTRANSFERASE"/>
    <property type="match status" value="1"/>
</dbReference>
<evidence type="ECO:0000256" key="2">
    <source>
        <dbReference type="ARBA" id="ARBA00022679"/>
    </source>
</evidence>
<sequence>MKRKAQIHIDPHPIVSTENQDKKPKRQEFDEKLHARNALRDRPDFKELGTKYPEFGKFLSEKASGKLQLDWTNGEAVREYNITLLKHYYNITLTLPSDQLCPPVANRANYIHWIEDLIQIDPASRAGRGSVRGIDIGTGASCIYPLLGCKINHPNWSFLAVDNDAQSLYIAEQNLNLNRQWLSDQNQSSLIQLRHVTDGTTLDYLGQETYDFLMTNPPFFSDLEETQLNERVDATAKATEVVTQGGEVEFVGKIVENSMRTKGQVTWYTAMIGRKIDLTVLERKLRQCGVPHVKTSELSQGKTTRWAIAWSFTVPPPVRIVRPRRNFQIQHKILNSEVHQKIQNHLASHNILTRTDEEGRIAGQIELEAVITDFIITITQSREDQTLVAFYFSPEGNGTAFIDELESLFPKPPSRKERRAEARARENK</sequence>
<accession>A0A2P6NPR9</accession>
<feature type="region of interest" description="Disordered" evidence="3">
    <location>
        <begin position="1"/>
        <end position="36"/>
    </location>
</feature>
<dbReference type="Gene3D" id="3.40.50.150">
    <property type="entry name" value="Vaccinia Virus protein VP39"/>
    <property type="match status" value="1"/>
</dbReference>
<protein>
    <submittedName>
        <fullName evidence="4">Methyltransferase-like protein 16</fullName>
    </submittedName>
</protein>
<dbReference type="GO" id="GO:0005634">
    <property type="term" value="C:nucleus"/>
    <property type="evidence" value="ECO:0007669"/>
    <property type="project" value="TreeGrafter"/>
</dbReference>
<dbReference type="Pfam" id="PF05971">
    <property type="entry name" value="Methyltransf_10"/>
    <property type="match status" value="1"/>
</dbReference>
<evidence type="ECO:0000313" key="4">
    <source>
        <dbReference type="EMBL" id="PRP85949.1"/>
    </source>
</evidence>